<evidence type="ECO:0000313" key="2">
    <source>
        <dbReference type="Proteomes" id="UP000325577"/>
    </source>
</evidence>
<reference evidence="1 2" key="1">
    <citation type="submission" date="2019-09" db="EMBL/GenBank/DDBJ databases">
        <title>A chromosome-level genome assembly of the Chinese tupelo Nyssa sinensis.</title>
        <authorList>
            <person name="Yang X."/>
            <person name="Kang M."/>
            <person name="Yang Y."/>
            <person name="Xiong H."/>
            <person name="Wang M."/>
            <person name="Zhang Z."/>
            <person name="Wang Z."/>
            <person name="Wu H."/>
            <person name="Ma T."/>
            <person name="Liu J."/>
            <person name="Xi Z."/>
        </authorList>
    </citation>
    <scope>NUCLEOTIDE SEQUENCE [LARGE SCALE GENOMIC DNA]</scope>
    <source>
        <strain evidence="1">J267</strain>
        <tissue evidence="1">Leaf</tissue>
    </source>
</reference>
<dbReference type="Proteomes" id="UP000325577">
    <property type="component" value="Linkage Group LG18"/>
</dbReference>
<evidence type="ECO:0000313" key="1">
    <source>
        <dbReference type="EMBL" id="KAA8534251.1"/>
    </source>
</evidence>
<dbReference type="AlphaFoldDB" id="A0A5J5AZ48"/>
<sequence>MTTEGIQGLHRLRNLTIEKIMITEGSSSSFEESRNAVTTFTISCIVPWRAKALFHSRLHLFNKVLVCTAHLKGRCKMTQQRISSDLTQQRMPVIRGGCKWSYCWSLSACVPYYCL</sequence>
<dbReference type="EMBL" id="CM018041">
    <property type="protein sequence ID" value="KAA8534251.1"/>
    <property type="molecule type" value="Genomic_DNA"/>
</dbReference>
<gene>
    <name evidence="1" type="ORF">F0562_031768</name>
</gene>
<keyword evidence="2" id="KW-1185">Reference proteome</keyword>
<accession>A0A5J5AZ48</accession>
<organism evidence="1 2">
    <name type="scientific">Nyssa sinensis</name>
    <dbReference type="NCBI Taxonomy" id="561372"/>
    <lineage>
        <taxon>Eukaryota</taxon>
        <taxon>Viridiplantae</taxon>
        <taxon>Streptophyta</taxon>
        <taxon>Embryophyta</taxon>
        <taxon>Tracheophyta</taxon>
        <taxon>Spermatophyta</taxon>
        <taxon>Magnoliopsida</taxon>
        <taxon>eudicotyledons</taxon>
        <taxon>Gunneridae</taxon>
        <taxon>Pentapetalae</taxon>
        <taxon>asterids</taxon>
        <taxon>Cornales</taxon>
        <taxon>Nyssaceae</taxon>
        <taxon>Nyssa</taxon>
    </lineage>
</organism>
<protein>
    <submittedName>
        <fullName evidence="1">Uncharacterized protein</fullName>
    </submittedName>
</protein>
<proteinExistence type="predicted"/>
<name>A0A5J5AZ48_9ASTE</name>